<gene>
    <name evidence="11" type="primary">SWPV1-047</name>
</gene>
<dbReference type="EC" id="3.6.1.23" evidence="3"/>
<dbReference type="InterPro" id="IPR036157">
    <property type="entry name" value="dUTPase-like_sf"/>
</dbReference>
<dbReference type="PANTHER" id="PTHR11241">
    <property type="entry name" value="DEOXYURIDINE 5'-TRIPHOSPHATE NUCLEOTIDOHYDROLASE"/>
    <property type="match status" value="1"/>
</dbReference>
<evidence type="ECO:0000256" key="7">
    <source>
        <dbReference type="ARBA" id="ARBA00022842"/>
    </source>
</evidence>
<evidence type="ECO:0000313" key="11">
    <source>
        <dbReference type="EMBL" id="ARF02662.1"/>
    </source>
</evidence>
<dbReference type="EMBL" id="KX857216">
    <property type="protein sequence ID" value="ARF02662.1"/>
    <property type="molecule type" value="Genomic_DNA"/>
</dbReference>
<dbReference type="NCBIfam" id="TIGR00576">
    <property type="entry name" value="dut"/>
    <property type="match status" value="1"/>
</dbReference>
<dbReference type="GO" id="GO:0000287">
    <property type="term" value="F:magnesium ion binding"/>
    <property type="evidence" value="ECO:0007669"/>
    <property type="project" value="InterPro"/>
</dbReference>
<comment type="function">
    <text evidence="1">This enzyme is involved in nucleotide metabolism: it produces dUMP, the immediate precursor of thymidine nucleotides and it decreases the intracellular concentration of dUTP so that uracil cannot be incorporated into DNA.</text>
</comment>
<dbReference type="GO" id="GO:0004170">
    <property type="term" value="F:dUTP diphosphatase activity"/>
    <property type="evidence" value="ECO:0007669"/>
    <property type="project" value="UniProtKB-EC"/>
</dbReference>
<reference evidence="11 12" key="1">
    <citation type="journal article" date="2017" name="BMC Genomics">
        <title>Genomic characterization of two novel pathogenic avipoxviruses isolated from pacific shearwaters (Ardenna spp.).</title>
        <authorList>
            <person name="Sarker S."/>
            <person name="Das S."/>
            <person name="Lavers J.L."/>
            <person name="Hutton I."/>
            <person name="Helbig K."/>
            <person name="Imbery J."/>
            <person name="Upton C."/>
            <person name="Raidal S.R."/>
        </authorList>
    </citation>
    <scope>NUCLEOTIDE SEQUENCE [LARGE SCALE GENOMIC DNA]</scope>
    <source>
        <strain evidence="11 12">SWPV-1</strain>
    </source>
</reference>
<dbReference type="SUPFAM" id="SSF51283">
    <property type="entry name" value="dUTPase-like"/>
    <property type="match status" value="1"/>
</dbReference>
<keyword evidence="7" id="KW-0460">Magnesium</keyword>
<dbReference type="PANTHER" id="PTHR11241:SF0">
    <property type="entry name" value="DEOXYURIDINE 5'-TRIPHOSPHATE NUCLEOTIDOHYDROLASE"/>
    <property type="match status" value="1"/>
</dbReference>
<dbReference type="NCBIfam" id="NF001862">
    <property type="entry name" value="PRK00601.1"/>
    <property type="match status" value="1"/>
</dbReference>
<evidence type="ECO:0000256" key="3">
    <source>
        <dbReference type="ARBA" id="ARBA00012379"/>
    </source>
</evidence>
<evidence type="ECO:0000256" key="8">
    <source>
        <dbReference type="ARBA" id="ARBA00023080"/>
    </source>
</evidence>
<evidence type="ECO:0000256" key="5">
    <source>
        <dbReference type="ARBA" id="ARBA00022723"/>
    </source>
</evidence>
<keyword evidence="8" id="KW-0546">Nucleotide metabolism</keyword>
<evidence type="ECO:0000259" key="10">
    <source>
        <dbReference type="Pfam" id="PF00692"/>
    </source>
</evidence>
<dbReference type="InterPro" id="IPR029054">
    <property type="entry name" value="dUTPase-like"/>
</dbReference>
<evidence type="ECO:0000256" key="1">
    <source>
        <dbReference type="ARBA" id="ARBA00003495"/>
    </source>
</evidence>
<keyword evidence="5" id="KW-0479">Metal-binding</keyword>
<evidence type="ECO:0000256" key="6">
    <source>
        <dbReference type="ARBA" id="ARBA00022801"/>
    </source>
</evidence>
<evidence type="ECO:0000256" key="2">
    <source>
        <dbReference type="ARBA" id="ARBA00006581"/>
    </source>
</evidence>
<dbReference type="InterPro" id="IPR008181">
    <property type="entry name" value="dUTPase"/>
</dbReference>
<dbReference type="CDD" id="cd07557">
    <property type="entry name" value="trimeric_dUTPase"/>
    <property type="match status" value="1"/>
</dbReference>
<evidence type="ECO:0000256" key="4">
    <source>
        <dbReference type="ARBA" id="ARBA00021732"/>
    </source>
</evidence>
<dbReference type="Pfam" id="PF00692">
    <property type="entry name" value="dUTPase"/>
    <property type="match status" value="1"/>
</dbReference>
<proteinExistence type="inferred from homology"/>
<accession>A0A1V0S7Q8</accession>
<evidence type="ECO:0000256" key="9">
    <source>
        <dbReference type="ARBA" id="ARBA00030698"/>
    </source>
</evidence>
<keyword evidence="6" id="KW-0378">Hydrolase</keyword>
<feature type="domain" description="dUTPase-like" evidence="10">
    <location>
        <begin position="22"/>
        <end position="153"/>
    </location>
</feature>
<dbReference type="InterPro" id="IPR033704">
    <property type="entry name" value="dUTPase_trimeric"/>
</dbReference>
<dbReference type="GO" id="GO:0046081">
    <property type="term" value="P:dUTP catabolic process"/>
    <property type="evidence" value="ECO:0007669"/>
    <property type="project" value="InterPro"/>
</dbReference>
<protein>
    <recommendedName>
        <fullName evidence="4">Deoxyuridine 5'-triphosphate nucleotidohydrolase</fullName>
        <ecNumber evidence="3">3.6.1.23</ecNumber>
    </recommendedName>
    <alternativeName>
        <fullName evidence="9">dUTP pyrophosphatase</fullName>
    </alternativeName>
</protein>
<dbReference type="GO" id="GO:0006226">
    <property type="term" value="P:dUMP biosynthetic process"/>
    <property type="evidence" value="ECO:0007669"/>
    <property type="project" value="InterPro"/>
</dbReference>
<evidence type="ECO:0000313" key="12">
    <source>
        <dbReference type="Proteomes" id="UP000315116"/>
    </source>
</evidence>
<organism evidence="11 12">
    <name type="scientific">Shearwaterpox virus</name>
    <dbReference type="NCBI Taxonomy" id="1974596"/>
    <lineage>
        <taxon>Viruses</taxon>
        <taxon>Varidnaviria</taxon>
        <taxon>Bamfordvirae</taxon>
        <taxon>Nucleocytoviricota</taxon>
        <taxon>Pokkesviricetes</taxon>
        <taxon>Chitovirales</taxon>
        <taxon>Poxviridae</taxon>
        <taxon>Chordopoxvirinae</taxon>
        <taxon>Avipoxvirus</taxon>
        <taxon>Avipoxvirus canarypox</taxon>
        <taxon>Canarypox virus</taxon>
    </lineage>
</organism>
<dbReference type="Gene3D" id="2.70.40.10">
    <property type="match status" value="1"/>
</dbReference>
<comment type="similarity">
    <text evidence="2">Belongs to the dUTPase family.</text>
</comment>
<name>A0A1V0S7Q8_CNPV</name>
<dbReference type="Proteomes" id="UP000315116">
    <property type="component" value="Segment"/>
</dbReference>
<sequence>MSKEVCFASSSKKVIVYRITKNATLPNRQSSNAAGYDLYSAYDYTIQPMDKELILTDIVMSIPSGCYGRIAPRSGLAYNYFIDVGAGVIDSDYRGNISVLLFNFGKKEFIVSKGDRIAQIIFEKIAQPEIREALSVDAIDITERGSCGFGSTGIK</sequence>